<dbReference type="PATRIC" id="fig|467210.3.peg.623"/>
<dbReference type="PANTHER" id="PTHR21600">
    <property type="entry name" value="MITOCHONDRIAL RNA PSEUDOURIDINE SYNTHASE"/>
    <property type="match status" value="1"/>
</dbReference>
<protein>
    <recommendedName>
        <fullName evidence="3">RNA pseudouridylate synthase</fullName>
    </recommendedName>
    <alternativeName>
        <fullName evidence="4">RNA-uridine isomerase</fullName>
    </alternativeName>
</protein>
<keyword evidence="7" id="KW-1185">Reference proteome</keyword>
<dbReference type="EMBL" id="LSDA01000015">
    <property type="protein sequence ID" value="KXB60347.1"/>
    <property type="molecule type" value="Genomic_DNA"/>
</dbReference>
<comment type="catalytic activity">
    <reaction evidence="1">
        <text>a uridine in RNA = a pseudouridine in RNA</text>
        <dbReference type="Rhea" id="RHEA:48348"/>
        <dbReference type="Rhea" id="RHEA-COMP:12068"/>
        <dbReference type="Rhea" id="RHEA-COMP:12069"/>
        <dbReference type="ChEBI" id="CHEBI:65314"/>
        <dbReference type="ChEBI" id="CHEBI:65315"/>
    </reaction>
</comment>
<evidence type="ECO:0000256" key="1">
    <source>
        <dbReference type="ARBA" id="ARBA00000073"/>
    </source>
</evidence>
<feature type="domain" description="Pseudouridine synthase RsuA/RluA-like" evidence="5">
    <location>
        <begin position="11"/>
        <end position="164"/>
    </location>
</feature>
<comment type="similarity">
    <text evidence="2">Belongs to the pseudouridine synthase RluA family.</text>
</comment>
<dbReference type="CDD" id="cd02869">
    <property type="entry name" value="PseudoU_synth_RluA_like"/>
    <property type="match status" value="1"/>
</dbReference>
<dbReference type="Proteomes" id="UP000070394">
    <property type="component" value="Unassembled WGS sequence"/>
</dbReference>
<dbReference type="PANTHER" id="PTHR21600:SF87">
    <property type="entry name" value="RNA PSEUDOURIDYLATE SYNTHASE DOMAIN-CONTAINING PROTEIN 1"/>
    <property type="match status" value="1"/>
</dbReference>
<organism evidence="6 7">
    <name type="scientific">Lachnoanaerobaculum saburreum</name>
    <dbReference type="NCBI Taxonomy" id="467210"/>
    <lineage>
        <taxon>Bacteria</taxon>
        <taxon>Bacillati</taxon>
        <taxon>Bacillota</taxon>
        <taxon>Clostridia</taxon>
        <taxon>Lachnospirales</taxon>
        <taxon>Lachnospiraceae</taxon>
        <taxon>Lachnoanaerobaculum</taxon>
    </lineage>
</organism>
<dbReference type="InterPro" id="IPR006145">
    <property type="entry name" value="PsdUridine_synth_RsuA/RluA"/>
</dbReference>
<dbReference type="GO" id="GO:0003723">
    <property type="term" value="F:RNA binding"/>
    <property type="evidence" value="ECO:0007669"/>
    <property type="project" value="InterPro"/>
</dbReference>
<dbReference type="GO" id="GO:0009982">
    <property type="term" value="F:pseudouridine synthase activity"/>
    <property type="evidence" value="ECO:0007669"/>
    <property type="project" value="InterPro"/>
</dbReference>
<dbReference type="Gene3D" id="3.30.2350.10">
    <property type="entry name" value="Pseudouridine synthase"/>
    <property type="match status" value="1"/>
</dbReference>
<dbReference type="InterPro" id="IPR020103">
    <property type="entry name" value="PsdUridine_synth_cat_dom_sf"/>
</dbReference>
<reference evidence="7" key="1">
    <citation type="submission" date="2016-01" db="EMBL/GenBank/DDBJ databases">
        <authorList>
            <person name="Mitreva M."/>
            <person name="Pepin K.H."/>
            <person name="Mihindukulasuriya K.A."/>
            <person name="Fulton R."/>
            <person name="Fronick C."/>
            <person name="O'Laughlin M."/>
            <person name="Miner T."/>
            <person name="Herter B."/>
            <person name="Rosa B.A."/>
            <person name="Cordes M."/>
            <person name="Tomlinson C."/>
            <person name="Wollam A."/>
            <person name="Palsikar V.B."/>
            <person name="Mardis E.R."/>
            <person name="Wilson R.K."/>
        </authorList>
    </citation>
    <scope>NUCLEOTIDE SEQUENCE [LARGE SCALE GENOMIC DNA]</scope>
    <source>
        <strain evidence="7">DNF00896</strain>
    </source>
</reference>
<dbReference type="GO" id="GO:0140098">
    <property type="term" value="F:catalytic activity, acting on RNA"/>
    <property type="evidence" value="ECO:0007669"/>
    <property type="project" value="UniProtKB-ARBA"/>
</dbReference>
<dbReference type="Pfam" id="PF00849">
    <property type="entry name" value="PseudoU_synth_2"/>
    <property type="match status" value="1"/>
</dbReference>
<evidence type="ECO:0000256" key="2">
    <source>
        <dbReference type="ARBA" id="ARBA00010876"/>
    </source>
</evidence>
<dbReference type="AlphaFoldDB" id="A0A133ZY27"/>
<dbReference type="RefSeq" id="WP_060930570.1">
    <property type="nucleotide sequence ID" value="NZ_KQ959777.1"/>
</dbReference>
<name>A0A133ZY27_9FIRM</name>
<sequence>MALKILYEDKDIVVVVKPRGVLSQSSSSFEEDMVSLLKKHLGRDGYIGVIHRLDKPVYGVMVYGKNKKATDILCSDLKKKNIGKIYEALVEGLPSEDTGRLTDFIKKENNNISRIADKNTKDAKEAILEYKVAETKHSESKDITRLRINLLTGRHYQIRLQCAAHGFPLFGDYKYNKRLAKEKSEYDKVLTLAAVELSFNHPKTGENMNFKIDADF</sequence>
<dbReference type="OrthoDB" id="9807829at2"/>
<evidence type="ECO:0000256" key="4">
    <source>
        <dbReference type="ARBA" id="ARBA00033164"/>
    </source>
</evidence>
<dbReference type="GO" id="GO:0000455">
    <property type="term" value="P:enzyme-directed rRNA pseudouridine synthesis"/>
    <property type="evidence" value="ECO:0007669"/>
    <property type="project" value="TreeGrafter"/>
</dbReference>
<accession>A0A133ZY27</accession>
<proteinExistence type="inferred from homology"/>
<evidence type="ECO:0000256" key="3">
    <source>
        <dbReference type="ARBA" id="ARBA00031870"/>
    </source>
</evidence>
<evidence type="ECO:0000313" key="6">
    <source>
        <dbReference type="EMBL" id="KXB60347.1"/>
    </source>
</evidence>
<evidence type="ECO:0000259" key="5">
    <source>
        <dbReference type="Pfam" id="PF00849"/>
    </source>
</evidence>
<dbReference type="SUPFAM" id="SSF55120">
    <property type="entry name" value="Pseudouridine synthase"/>
    <property type="match status" value="1"/>
</dbReference>
<dbReference type="InterPro" id="IPR050188">
    <property type="entry name" value="RluA_PseudoU_synthase"/>
</dbReference>
<dbReference type="STRING" id="467210.HMPREF1866_00632"/>
<comment type="caution">
    <text evidence="6">The sequence shown here is derived from an EMBL/GenBank/DDBJ whole genome shotgun (WGS) entry which is preliminary data.</text>
</comment>
<evidence type="ECO:0000313" key="7">
    <source>
        <dbReference type="Proteomes" id="UP000070394"/>
    </source>
</evidence>
<gene>
    <name evidence="6" type="ORF">HMPREF1866_00632</name>
</gene>